<dbReference type="EMBL" id="JAMYWC010000001">
    <property type="protein sequence ID" value="MCP1170734.1"/>
    <property type="molecule type" value="Genomic_DNA"/>
</dbReference>
<name>A0AA41WR43_9RALS</name>
<accession>A0AA41WR43</accession>
<dbReference type="Proteomes" id="UP001162793">
    <property type="component" value="Unassembled WGS sequence"/>
</dbReference>
<comment type="caution">
    <text evidence="1">The sequence shown here is derived from an EMBL/GenBank/DDBJ whole genome shotgun (WGS) entry which is preliminary data.</text>
</comment>
<dbReference type="SUPFAM" id="SSF48452">
    <property type="entry name" value="TPR-like"/>
    <property type="match status" value="1"/>
</dbReference>
<organism evidence="1 2">
    <name type="scientific">Ralstonia chuxiongensis</name>
    <dbReference type="NCBI Taxonomy" id="2957504"/>
    <lineage>
        <taxon>Bacteria</taxon>
        <taxon>Pseudomonadati</taxon>
        <taxon>Pseudomonadota</taxon>
        <taxon>Betaproteobacteria</taxon>
        <taxon>Burkholderiales</taxon>
        <taxon>Burkholderiaceae</taxon>
        <taxon>Ralstonia</taxon>
    </lineage>
</organism>
<evidence type="ECO:0000313" key="2">
    <source>
        <dbReference type="Proteomes" id="UP001162793"/>
    </source>
</evidence>
<proteinExistence type="predicted"/>
<gene>
    <name evidence="1" type="ORF">NKG59_00120</name>
</gene>
<reference evidence="2" key="1">
    <citation type="journal article" date="2023" name="Front. Microbiol.">
        <title>Ralstonia chuxiongensis sp. nov., Ralstonia mojiangensis sp. nov., and Ralstonia soli sp. nov., isolated from tobacco fields, are three novel species in the family Burkholderiaceae.</title>
        <authorList>
            <person name="Lu C.H."/>
            <person name="Zhang Y.Y."/>
            <person name="Jiang N."/>
            <person name="Chen W."/>
            <person name="Shao X."/>
            <person name="Zhao Z.M."/>
            <person name="Lu W.L."/>
            <person name="Hu X."/>
            <person name="Xi Y.X."/>
            <person name="Zou S.Y."/>
            <person name="Wei Q.J."/>
            <person name="Lin Z.L."/>
            <person name="Gong L."/>
            <person name="Gai X.T."/>
            <person name="Zhang L.Q."/>
            <person name="Li J.Y."/>
            <person name="Jin Y."/>
            <person name="Xia Z.Y."/>
        </authorList>
    </citation>
    <scope>NUCLEOTIDE SEQUENCE [LARGE SCALE GENOMIC DNA]</scope>
    <source>
        <strain evidence="2">21YRMH01-3</strain>
    </source>
</reference>
<dbReference type="RefSeq" id="WP_253534175.1">
    <property type="nucleotide sequence ID" value="NZ_JAMYWC010000001.1"/>
</dbReference>
<sequence>MSYRAQAWRHFLQDALPAAAKAAYLAVQSNPSHSINYVILIGPLVGLNRLDEARIAAARVLELHPTFRFERQFSGADCAPALASKLGHALSLAGLPG</sequence>
<evidence type="ECO:0000313" key="1">
    <source>
        <dbReference type="EMBL" id="MCP1170734.1"/>
    </source>
</evidence>
<dbReference type="AlphaFoldDB" id="A0AA41WR43"/>
<protein>
    <submittedName>
        <fullName evidence="1">Uncharacterized protein</fullName>
    </submittedName>
</protein>
<dbReference type="InterPro" id="IPR011990">
    <property type="entry name" value="TPR-like_helical_dom_sf"/>
</dbReference>
<keyword evidence="2" id="KW-1185">Reference proteome</keyword>